<dbReference type="InterPro" id="IPR035901">
    <property type="entry name" value="GIY-YIG_endonuc_sf"/>
</dbReference>
<dbReference type="PANTHER" id="PTHR30562">
    <property type="entry name" value="UVRC/OXIDOREDUCTASE"/>
    <property type="match status" value="1"/>
</dbReference>
<dbReference type="FunFam" id="3.40.1440.10:FF:000001">
    <property type="entry name" value="UvrABC system protein C"/>
    <property type="match status" value="1"/>
</dbReference>
<dbReference type="InterPro" id="IPR004791">
    <property type="entry name" value="UvrC"/>
</dbReference>
<feature type="domain" description="UVR" evidence="8">
    <location>
        <begin position="202"/>
        <end position="237"/>
    </location>
</feature>
<dbReference type="SUPFAM" id="SSF82771">
    <property type="entry name" value="GIY-YIG endonuclease"/>
    <property type="match status" value="1"/>
</dbReference>
<dbReference type="CDD" id="cd10434">
    <property type="entry name" value="GIY-YIG_UvrC_Cho"/>
    <property type="match status" value="1"/>
</dbReference>
<evidence type="ECO:0000256" key="1">
    <source>
        <dbReference type="ARBA" id="ARBA00022490"/>
    </source>
</evidence>
<dbReference type="NCBIfam" id="TIGR00194">
    <property type="entry name" value="uvrC"/>
    <property type="match status" value="1"/>
</dbReference>
<dbReference type="Pfam" id="PF14520">
    <property type="entry name" value="HHH_5"/>
    <property type="match status" value="1"/>
</dbReference>
<evidence type="ECO:0000256" key="7">
    <source>
        <dbReference type="HAMAP-Rule" id="MF_00203"/>
    </source>
</evidence>
<dbReference type="GO" id="GO:0006289">
    <property type="term" value="P:nucleotide-excision repair"/>
    <property type="evidence" value="ECO:0007669"/>
    <property type="project" value="UniProtKB-UniRule"/>
</dbReference>
<keyword evidence="3 7" id="KW-0228">DNA excision</keyword>
<dbReference type="NCBIfam" id="NF001824">
    <property type="entry name" value="PRK00558.1-5"/>
    <property type="match status" value="1"/>
</dbReference>
<comment type="caution">
    <text evidence="11">The sequence shown here is derived from an EMBL/GenBank/DDBJ whole genome shotgun (WGS) entry which is preliminary data.</text>
</comment>
<dbReference type="Gene3D" id="3.40.1440.10">
    <property type="entry name" value="GIY-YIG endonuclease"/>
    <property type="match status" value="1"/>
</dbReference>
<dbReference type="Pfam" id="PF01541">
    <property type="entry name" value="GIY-YIG"/>
    <property type="match status" value="1"/>
</dbReference>
<dbReference type="Pfam" id="PF22920">
    <property type="entry name" value="UvrC_RNaseH"/>
    <property type="match status" value="1"/>
</dbReference>
<evidence type="ECO:0000256" key="2">
    <source>
        <dbReference type="ARBA" id="ARBA00022763"/>
    </source>
</evidence>
<evidence type="ECO:0000259" key="10">
    <source>
        <dbReference type="PROSITE" id="PS50165"/>
    </source>
</evidence>
<dbReference type="GO" id="GO:0005737">
    <property type="term" value="C:cytoplasm"/>
    <property type="evidence" value="ECO:0007669"/>
    <property type="project" value="UniProtKB-SubCell"/>
</dbReference>
<accession>A0A839HQM9</accession>
<dbReference type="SUPFAM" id="SSF46600">
    <property type="entry name" value="C-terminal UvrC-binding domain of UvrB"/>
    <property type="match status" value="1"/>
</dbReference>
<keyword evidence="2 7" id="KW-0227">DNA damage</keyword>
<keyword evidence="5 7" id="KW-0234">DNA repair</keyword>
<dbReference type="Gene3D" id="3.30.420.340">
    <property type="entry name" value="UvrC, RNAse H endonuclease domain"/>
    <property type="match status" value="1"/>
</dbReference>
<dbReference type="FunFam" id="3.30.420.340:FF:000001">
    <property type="entry name" value="UvrABC system protein C"/>
    <property type="match status" value="1"/>
</dbReference>
<dbReference type="InterPro" id="IPR047296">
    <property type="entry name" value="GIY-YIG_UvrC_Cho"/>
</dbReference>
<comment type="function">
    <text evidence="7">The UvrABC repair system catalyzes the recognition and processing of DNA lesions. UvrC both incises the 5' and 3' sides of the lesion. The N-terminal half is responsible for the 3' incision and the C-terminal half is responsible for the 5' incision.</text>
</comment>
<dbReference type="InterPro" id="IPR050066">
    <property type="entry name" value="UvrABC_protein_C"/>
</dbReference>
<dbReference type="InterPro" id="IPR001162">
    <property type="entry name" value="UvrC_RNase_H_dom"/>
</dbReference>
<dbReference type="HAMAP" id="MF_00203">
    <property type="entry name" value="UvrC"/>
    <property type="match status" value="1"/>
</dbReference>
<dbReference type="GO" id="GO:0003677">
    <property type="term" value="F:DNA binding"/>
    <property type="evidence" value="ECO:0007669"/>
    <property type="project" value="UniProtKB-UniRule"/>
</dbReference>
<proteinExistence type="inferred from homology"/>
<evidence type="ECO:0000313" key="11">
    <source>
        <dbReference type="EMBL" id="MBB1127342.1"/>
    </source>
</evidence>
<evidence type="ECO:0000256" key="6">
    <source>
        <dbReference type="ARBA" id="ARBA00023236"/>
    </source>
</evidence>
<evidence type="ECO:0000256" key="4">
    <source>
        <dbReference type="ARBA" id="ARBA00022881"/>
    </source>
</evidence>
<dbReference type="SMART" id="SM00278">
    <property type="entry name" value="HhH1"/>
    <property type="match status" value="2"/>
</dbReference>
<dbReference type="AlphaFoldDB" id="A0A839HQM9"/>
<keyword evidence="6 7" id="KW-0742">SOS response</keyword>
<dbReference type="EMBL" id="JABVCQ010000052">
    <property type="protein sequence ID" value="MBB1127342.1"/>
    <property type="molecule type" value="Genomic_DNA"/>
</dbReference>
<dbReference type="PANTHER" id="PTHR30562:SF1">
    <property type="entry name" value="UVRABC SYSTEM PROTEIN C"/>
    <property type="match status" value="1"/>
</dbReference>
<reference evidence="11 12" key="1">
    <citation type="journal article" date="2020" name="Arch. Microbiol.">
        <title>The genome sequence of the giant phototrophic gammaproteobacterium Thiospirillum jenense gives insight into its physiological properties and phylogenetic relationships.</title>
        <authorList>
            <person name="Imhoff J.F."/>
            <person name="Meyer T.E."/>
            <person name="Kyndt J.A."/>
        </authorList>
    </citation>
    <scope>NUCLEOTIDE SEQUENCE [LARGE SCALE GENOMIC DNA]</scope>
    <source>
        <strain evidence="11 12">DSM 216</strain>
    </source>
</reference>
<evidence type="ECO:0000259" key="9">
    <source>
        <dbReference type="PROSITE" id="PS50164"/>
    </source>
</evidence>
<dbReference type="SMART" id="SM00465">
    <property type="entry name" value="GIYc"/>
    <property type="match status" value="1"/>
</dbReference>
<dbReference type="PROSITE" id="PS50164">
    <property type="entry name" value="GIY_YIG"/>
    <property type="match status" value="1"/>
</dbReference>
<evidence type="ECO:0000259" key="8">
    <source>
        <dbReference type="PROSITE" id="PS50151"/>
    </source>
</evidence>
<dbReference type="RefSeq" id="WP_182584963.1">
    <property type="nucleotide sequence ID" value="NZ_JABVCQ010000052.1"/>
</dbReference>
<protein>
    <recommendedName>
        <fullName evidence="7">UvrABC system protein C</fullName>
        <shortName evidence="7">Protein UvrC</shortName>
    </recommendedName>
    <alternativeName>
        <fullName evidence="7">Excinuclease ABC subunit C</fullName>
    </alternativeName>
</protein>
<dbReference type="InterPro" id="IPR001943">
    <property type="entry name" value="UVR_dom"/>
</dbReference>
<evidence type="ECO:0000256" key="5">
    <source>
        <dbReference type="ARBA" id="ARBA00023204"/>
    </source>
</evidence>
<dbReference type="GO" id="GO:0009432">
    <property type="term" value="P:SOS response"/>
    <property type="evidence" value="ECO:0007669"/>
    <property type="project" value="UniProtKB-UniRule"/>
</dbReference>
<name>A0A839HQM9_9GAMM</name>
<dbReference type="Gene3D" id="1.10.150.20">
    <property type="entry name" value="5' to 3' exonuclease, C-terminal subdomain"/>
    <property type="match status" value="1"/>
</dbReference>
<sequence>MPSDAIATVLVQLPEQPGVYRFLAADNQLLYIGKAKNLKRRVSSYFTRSLNHRLQTMIARVVDIHITVTRTEGEALLLENDLIKTHQPRFNVLLRDDKSYPFIYLSSQDQFPRLAFYRGARNAKGEYFGPYPSSQAVRDTLRLLQLLFPVRHCHDAMFRHRSRPCLQYQIHRCRAPCVGFISAEEYAQDVLHTRQFLTGHAQTIIQLFTDNMERAAAALKYEQAALWRDRIALLTKMQQRQFVTQGRGGDDFDLLACVQAGGHSCVEVVMMRGGRQLGNAAHFPQVPPDTPPAAVLSAFMAQFYANRPAPFGLPPLLLVNIAPTERAFLQAALSQRASRAVKIHHPQRGAAVQWLRLAIDNANLALNQHLATRADYQQRLTALRDLLGLATVPTRLECFDISHTAGELTVAACVVFDTAGPRPSAYRRFNLDNLDQADFTPGDDYAALAQAVTRHYRRALQPVNAAPLPDVLLVDGGRGQLRTVAEAVTALGVTLPCIVAVAKGAARKVGEETLWRWGDAQPLATLPNSPALHLIQHLRDEAHRFAITGHRARRSKARQASALDNIPGIGAKRRRQLLTAFGGLRGLHSASVADLARVAGIGSRLAQQLYYALHPTDS</sequence>
<comment type="subcellular location">
    <subcellularLocation>
        <location evidence="7">Cytoplasm</location>
    </subcellularLocation>
</comment>
<dbReference type="InterPro" id="IPR038476">
    <property type="entry name" value="UvrC_RNase_H_dom_sf"/>
</dbReference>
<dbReference type="PROSITE" id="PS50165">
    <property type="entry name" value="UVRC"/>
    <property type="match status" value="1"/>
</dbReference>
<keyword evidence="12" id="KW-1185">Reference proteome</keyword>
<dbReference type="PROSITE" id="PS50151">
    <property type="entry name" value="UVR"/>
    <property type="match status" value="1"/>
</dbReference>
<dbReference type="Pfam" id="PF08459">
    <property type="entry name" value="UvrC_RNaseH_dom"/>
    <property type="match status" value="1"/>
</dbReference>
<organism evidence="11 12">
    <name type="scientific">Thiospirillum jenense</name>
    <dbReference type="NCBI Taxonomy" id="1653858"/>
    <lineage>
        <taxon>Bacteria</taxon>
        <taxon>Pseudomonadati</taxon>
        <taxon>Pseudomonadota</taxon>
        <taxon>Gammaproteobacteria</taxon>
        <taxon>Chromatiales</taxon>
        <taxon>Chromatiaceae</taxon>
        <taxon>Thiospirillum</taxon>
    </lineage>
</organism>
<dbReference type="GO" id="GO:0009381">
    <property type="term" value="F:excinuclease ABC activity"/>
    <property type="evidence" value="ECO:0007669"/>
    <property type="project" value="UniProtKB-UniRule"/>
</dbReference>
<comment type="similarity">
    <text evidence="7">Belongs to the UvrC family.</text>
</comment>
<dbReference type="SUPFAM" id="SSF47781">
    <property type="entry name" value="RuvA domain 2-like"/>
    <property type="match status" value="1"/>
</dbReference>
<dbReference type="InterPro" id="IPR000305">
    <property type="entry name" value="GIY-YIG_endonuc"/>
</dbReference>
<keyword evidence="11" id="KW-0378">Hydrolase</keyword>
<comment type="subunit">
    <text evidence="7">Interacts with UvrB in an incision complex.</text>
</comment>
<dbReference type="InterPro" id="IPR003583">
    <property type="entry name" value="Hlx-hairpin-Hlx_DNA-bd_motif"/>
</dbReference>
<gene>
    <name evidence="7 11" type="primary">uvrC</name>
    <name evidence="11" type="ORF">HUK38_14105</name>
</gene>
<evidence type="ECO:0000256" key="3">
    <source>
        <dbReference type="ARBA" id="ARBA00022769"/>
    </source>
</evidence>
<dbReference type="InterPro" id="IPR010994">
    <property type="entry name" value="RuvA_2-like"/>
</dbReference>
<feature type="domain" description="GIY-YIG" evidence="9">
    <location>
        <begin position="15"/>
        <end position="92"/>
    </location>
</feature>
<feature type="domain" description="UvrC family homology region profile" evidence="10">
    <location>
        <begin position="262"/>
        <end position="488"/>
    </location>
</feature>
<keyword evidence="4 7" id="KW-0267">Excision nuclease</keyword>
<keyword evidence="1 7" id="KW-0963">Cytoplasm</keyword>
<dbReference type="Pfam" id="PF02151">
    <property type="entry name" value="UVR"/>
    <property type="match status" value="1"/>
</dbReference>
<dbReference type="Proteomes" id="UP000548632">
    <property type="component" value="Unassembled WGS sequence"/>
</dbReference>
<evidence type="ECO:0000313" key="12">
    <source>
        <dbReference type="Proteomes" id="UP000548632"/>
    </source>
</evidence>
<dbReference type="GO" id="GO:0009380">
    <property type="term" value="C:excinuclease repair complex"/>
    <property type="evidence" value="ECO:0007669"/>
    <property type="project" value="InterPro"/>
</dbReference>
<dbReference type="InterPro" id="IPR036876">
    <property type="entry name" value="UVR_dom_sf"/>
</dbReference>